<feature type="coiled-coil region" evidence="7">
    <location>
        <begin position="637"/>
        <end position="678"/>
    </location>
</feature>
<dbReference type="FunFam" id="1.10.150.50:FF:000002">
    <property type="entry name" value="PTPRF interacting protein alpha 1"/>
    <property type="match status" value="1"/>
</dbReference>
<feature type="compositionally biased region" description="Basic and acidic residues" evidence="8">
    <location>
        <begin position="755"/>
        <end position="766"/>
    </location>
</feature>
<gene>
    <name evidence="10" type="primary">PPFIA4</name>
</gene>
<evidence type="ECO:0000259" key="9">
    <source>
        <dbReference type="PROSITE" id="PS50105"/>
    </source>
</evidence>
<dbReference type="InterPro" id="IPR013761">
    <property type="entry name" value="SAM/pointed_sf"/>
</dbReference>
<evidence type="ECO:0000256" key="8">
    <source>
        <dbReference type="SAM" id="MobiDB-lite"/>
    </source>
</evidence>
<dbReference type="InterPro" id="IPR037621">
    <property type="entry name" value="LIP-1_SAM_2"/>
</dbReference>
<evidence type="ECO:0000256" key="3">
    <source>
        <dbReference type="ARBA" id="ARBA00022490"/>
    </source>
</evidence>
<evidence type="ECO:0000313" key="11">
    <source>
        <dbReference type="Proteomes" id="UP000007646"/>
    </source>
</evidence>
<feature type="compositionally biased region" description="Low complexity" evidence="8">
    <location>
        <begin position="803"/>
        <end position="816"/>
    </location>
</feature>
<dbReference type="Proteomes" id="UP000007646">
    <property type="component" value="Unassembled WGS sequence"/>
</dbReference>
<evidence type="ECO:0000256" key="2">
    <source>
        <dbReference type="ARBA" id="ARBA00007026"/>
    </source>
</evidence>
<dbReference type="Pfam" id="PF07647">
    <property type="entry name" value="SAM_2"/>
    <property type="match status" value="1"/>
</dbReference>
<dbReference type="CDD" id="cd09568">
    <property type="entry name" value="SAM_liprin-alpha1_2_3_4_repeat3"/>
    <property type="match status" value="1"/>
</dbReference>
<name>G3TS20_LOXAF</name>
<dbReference type="InParanoid" id="G3TS20"/>
<feature type="region of interest" description="Disordered" evidence="8">
    <location>
        <begin position="802"/>
        <end position="831"/>
    </location>
</feature>
<feature type="coiled-coil region" evidence="7">
    <location>
        <begin position="260"/>
        <end position="451"/>
    </location>
</feature>
<feature type="coiled-coil region" evidence="7">
    <location>
        <begin position="32"/>
        <end position="73"/>
    </location>
</feature>
<dbReference type="CDD" id="cd09562">
    <property type="entry name" value="SAM_liprin-alpha1_2_3_4_repeat1"/>
    <property type="match status" value="1"/>
</dbReference>
<dbReference type="GO" id="GO:0098978">
    <property type="term" value="C:glutamatergic synapse"/>
    <property type="evidence" value="ECO:0007669"/>
    <property type="project" value="Ensembl"/>
</dbReference>
<proteinExistence type="inferred from homology"/>
<feature type="domain" description="SAM" evidence="9">
    <location>
        <begin position="1028"/>
        <end position="1085"/>
    </location>
</feature>
<dbReference type="FunFam" id="1.10.150.50:FF:000003">
    <property type="entry name" value="liprin-alpha-2 isoform X1"/>
    <property type="match status" value="1"/>
</dbReference>
<keyword evidence="3" id="KW-0963">Cytoplasm</keyword>
<dbReference type="GO" id="GO:0005737">
    <property type="term" value="C:cytoplasm"/>
    <property type="evidence" value="ECO:0007669"/>
    <property type="project" value="UniProtKB-SubCell"/>
</dbReference>
<dbReference type="Pfam" id="PF25526">
    <property type="entry name" value="LIP-1"/>
    <property type="match status" value="1"/>
</dbReference>
<evidence type="ECO:0000256" key="5">
    <source>
        <dbReference type="ARBA" id="ARBA00022737"/>
    </source>
</evidence>
<dbReference type="SUPFAM" id="SSF47769">
    <property type="entry name" value="SAM/Pointed domain"/>
    <property type="match status" value="3"/>
</dbReference>
<feature type="region of interest" description="Disordered" evidence="8">
    <location>
        <begin position="709"/>
        <end position="780"/>
    </location>
</feature>
<evidence type="ECO:0000256" key="1">
    <source>
        <dbReference type="ARBA" id="ARBA00004496"/>
    </source>
</evidence>
<feature type="coiled-coil region" evidence="7">
    <location>
        <begin position="185"/>
        <end position="212"/>
    </location>
</feature>
<dbReference type="CDD" id="cd09565">
    <property type="entry name" value="SAM_liprin-alpha1_2_3_4_repeat2"/>
    <property type="match status" value="1"/>
</dbReference>
<dbReference type="InterPro" id="IPR037622">
    <property type="entry name" value="LIP-1_SAM_3"/>
</dbReference>
<accession>G3TS20</accession>
<keyword evidence="4" id="KW-0597">Phosphoprotein</keyword>
<dbReference type="Ensembl" id="ENSLAFT00000031872.1">
    <property type="protein sequence ID" value="ENSLAFP00000018378.1"/>
    <property type="gene ID" value="ENSLAFG00000018446.3"/>
</dbReference>
<dbReference type="Gene3D" id="1.10.150.50">
    <property type="entry name" value="Transcription Factor, Ets-1"/>
    <property type="match status" value="3"/>
</dbReference>
<dbReference type="InterPro" id="IPR057892">
    <property type="entry name" value="LIP-1_CC2"/>
</dbReference>
<dbReference type="OMA" id="TMCEVMP"/>
<sequence length="1263" mass="141839">PTMCEVMPTINEGDPLGPPHGADADANFEQLMVNMLDEREKLLESLRESQETLAATQSRLQDTLHERDQLQRHLNSALPQDTITKKRKMRGLKGLLNPEFATLTRELSMCREQLLEREEEISELKAERNNTRLLLEHLECLVSRHERSLRMTVVKRQAQSPSGVSSEVEVLKALKSLFEHHKALDEKVRERLRAALERVTTLEEQLAGAHQQVSALQQGAGVQDGVPEEEGTVEFSHLPGLRQGSGAPWVQWLTGGSLSLEDEAGRVEELQELLEKQNFELSQARERLVTLTATVTELEEDLGTARRDLIKSEELSSKHQRDLREALAQKEDMEERITTLEKRYLAAQREATSIHDLNDKLENELANKESLHRQCEEKARHLQELLEVAEQKLQQTMRKAETLPEVEAELAQRIAALTKAEERHGNIEEHLRQLEGQLEEKNQELARVRQREKMNEDHNKRLSDTVSVCFCVSSILLSSLSLPDAHSSLSAPSWPPPSSWICLAQGRLSEEIEKLRQEVDQLKGRGGPFVDGIHSSLVLITSDHSRSHMGSAADMRFSLTTTTHVPPGLHRRFSALREEPAKVRGWRSKDWEPSPVPGVLAPKAAAAFDSDLEISDVDEDEPGRLVGSVDVVSPSGHSDAQTLAMMLQEQLDAINEEIRMIQEEKESTELRAEEIETQVTSGSMEALNLTQLRKRASIPTSLTALSLASASPPLSGRSTPKLTSRSAAQDLDRMGVMTLPSDLRKHRRKLLSPVSREENREDKATIKCETSPPSSPRTLRLEKLGHPALSQEEVAVIFSSLEDQGSNPSSSNSSQDSLHKGAKRKGIKSSIGRLFGKKEKGRLIQLRIFLTDSEPSLQEPMVPAKLGTQAEKDRRLKKKHQLLEDARRKGMPFAQWDGPTVVAKFGLWVGMPAWYVAACRANVKSGAIMSALSDTEIQREIGISNALHRLKLRLAIQEMVSLTSPSAPPTSRTSSGNVWVTHEEMETLATSTKTTLLEDSEEGSWAQCILFPQTLAYGDMNHEWIGNEWLPSLGLPQYRSYFMECLVDARMLDHLTKKDLRVHLKMVDSFHRASLQYGIMCLKRLNYDRKELEKRREESQHEIKDVLVWTNDQVVHWVQSIGLRDYAGNLHESGVHGALLALDENFDHNTLALVLQIPTQNTQARQVMEREFNNLLALGTDRKLDDGDDKVFRRAPSWRKRFRPRDHHGGMLSASGETLPAAFRVSTLGPLQPSQAPPKKIMPEAGTAGAQRLETSTVRTYSC</sequence>
<reference evidence="10" key="3">
    <citation type="submission" date="2025-09" db="UniProtKB">
        <authorList>
            <consortium name="Ensembl"/>
        </authorList>
    </citation>
    <scope>IDENTIFICATION</scope>
    <source>
        <strain evidence="10">Isolate ISIS603380</strain>
    </source>
</reference>
<keyword evidence="6 7" id="KW-0175">Coiled coil</keyword>
<organism evidence="10 11">
    <name type="scientific">Loxodonta africana</name>
    <name type="common">African elephant</name>
    <dbReference type="NCBI Taxonomy" id="9785"/>
    <lineage>
        <taxon>Eukaryota</taxon>
        <taxon>Metazoa</taxon>
        <taxon>Chordata</taxon>
        <taxon>Craniata</taxon>
        <taxon>Vertebrata</taxon>
        <taxon>Euteleostomi</taxon>
        <taxon>Mammalia</taxon>
        <taxon>Eutheria</taxon>
        <taxon>Afrotheria</taxon>
        <taxon>Proboscidea</taxon>
        <taxon>Elephantidae</taxon>
        <taxon>Loxodonta</taxon>
    </lineage>
</organism>
<comment type="similarity">
    <text evidence="2">Belongs to the liprin family. Liprin-alpha subfamily.</text>
</comment>
<feature type="compositionally biased region" description="Polar residues" evidence="8">
    <location>
        <begin position="1253"/>
        <end position="1263"/>
    </location>
</feature>
<dbReference type="InterPro" id="IPR001660">
    <property type="entry name" value="SAM"/>
</dbReference>
<evidence type="ECO:0000256" key="6">
    <source>
        <dbReference type="ARBA" id="ARBA00023054"/>
    </source>
</evidence>
<dbReference type="SUPFAM" id="SSF57997">
    <property type="entry name" value="Tropomyosin"/>
    <property type="match status" value="1"/>
</dbReference>
<feature type="coiled-coil region" evidence="7">
    <location>
        <begin position="107"/>
        <end position="141"/>
    </location>
</feature>
<dbReference type="STRING" id="9785.ENSLAFP00000018378"/>
<dbReference type="eggNOG" id="KOG0249">
    <property type="taxonomic scope" value="Eukaryota"/>
</dbReference>
<dbReference type="GeneTree" id="ENSGT01050000244900"/>
<dbReference type="PANTHER" id="PTHR12587">
    <property type="entry name" value="LAR INTERACTING PROTEIN LIP -RELATED PROTEIN"/>
    <property type="match status" value="1"/>
</dbReference>
<keyword evidence="11" id="KW-1185">Reference proteome</keyword>
<feature type="domain" description="SAM" evidence="9">
    <location>
        <begin position="896"/>
        <end position="962"/>
    </location>
</feature>
<dbReference type="PROSITE" id="PS50105">
    <property type="entry name" value="SAM_DOMAIN"/>
    <property type="match status" value="3"/>
</dbReference>
<feature type="compositionally biased region" description="Polar residues" evidence="8">
    <location>
        <begin position="716"/>
        <end position="727"/>
    </location>
</feature>
<dbReference type="AlphaFoldDB" id="G3TS20"/>
<comment type="subcellular location">
    <subcellularLocation>
        <location evidence="1">Cytoplasm</location>
    </subcellularLocation>
</comment>
<keyword evidence="5" id="KW-0677">Repeat</keyword>
<dbReference type="GO" id="GO:0098688">
    <property type="term" value="C:parallel fiber to Purkinje cell synapse"/>
    <property type="evidence" value="ECO:0007669"/>
    <property type="project" value="Ensembl"/>
</dbReference>
<dbReference type="GO" id="GO:0050808">
    <property type="term" value="P:synapse organization"/>
    <property type="evidence" value="ECO:0007669"/>
    <property type="project" value="TreeGrafter"/>
</dbReference>
<dbReference type="Pfam" id="PF00536">
    <property type="entry name" value="SAM_1"/>
    <property type="match status" value="1"/>
</dbReference>
<feature type="region of interest" description="Disordered" evidence="8">
    <location>
        <begin position="1228"/>
        <end position="1263"/>
    </location>
</feature>
<dbReference type="SMART" id="SM00454">
    <property type="entry name" value="SAM"/>
    <property type="match status" value="3"/>
</dbReference>
<reference evidence="10 11" key="1">
    <citation type="submission" date="2009-06" db="EMBL/GenBank/DDBJ databases">
        <title>The Genome Sequence of Loxodonta africana (African elephant).</title>
        <authorList>
            <person name="Di Palma F."/>
            <person name="Heiman D."/>
            <person name="Young S."/>
            <person name="Johnson J."/>
            <person name="Lander E.S."/>
            <person name="Lindblad-Toh K."/>
        </authorList>
    </citation>
    <scope>NUCLEOTIDE SEQUENCE [LARGE SCALE GENOMIC DNA]</scope>
    <source>
        <strain evidence="10 11">Isolate ISIS603380</strain>
    </source>
</reference>
<reference evidence="10" key="2">
    <citation type="submission" date="2025-08" db="UniProtKB">
        <authorList>
            <consortium name="Ensembl"/>
        </authorList>
    </citation>
    <scope>IDENTIFICATION</scope>
    <source>
        <strain evidence="10">Isolate ISIS603380</strain>
    </source>
</reference>
<dbReference type="FunFam" id="1.10.150.50:FF:000004">
    <property type="entry name" value="PTPRF interacting protein alpha 1"/>
    <property type="match status" value="1"/>
</dbReference>
<evidence type="ECO:0000256" key="7">
    <source>
        <dbReference type="SAM" id="Coils"/>
    </source>
</evidence>
<feature type="domain" description="SAM" evidence="9">
    <location>
        <begin position="1109"/>
        <end position="1178"/>
    </location>
</feature>
<protein>
    <submittedName>
        <fullName evidence="10">PTPRF interacting protein alpha 4</fullName>
    </submittedName>
</protein>
<dbReference type="PANTHER" id="PTHR12587:SF5">
    <property type="entry name" value="LIPRIN-ALPHA-4"/>
    <property type="match status" value="1"/>
</dbReference>
<dbReference type="FunCoup" id="G3TS20">
    <property type="interactions" value="34"/>
</dbReference>
<dbReference type="InterPro" id="IPR037620">
    <property type="entry name" value="LIP-1_SAM_1"/>
</dbReference>
<dbReference type="GO" id="GO:0048786">
    <property type="term" value="C:presynaptic active zone"/>
    <property type="evidence" value="ECO:0007669"/>
    <property type="project" value="TreeGrafter"/>
</dbReference>
<dbReference type="InterPro" id="IPR029515">
    <property type="entry name" value="Liprin"/>
</dbReference>
<evidence type="ECO:0000313" key="10">
    <source>
        <dbReference type="Ensembl" id="ENSLAFP00000018378.1"/>
    </source>
</evidence>
<evidence type="ECO:0000256" key="4">
    <source>
        <dbReference type="ARBA" id="ARBA00022553"/>
    </source>
</evidence>